<evidence type="ECO:0000256" key="7">
    <source>
        <dbReference type="RuleBase" id="RU004473"/>
    </source>
</evidence>
<dbReference type="CDD" id="cd05246">
    <property type="entry name" value="dTDP_GD_SDR_e"/>
    <property type="match status" value="1"/>
</dbReference>
<evidence type="ECO:0000256" key="1">
    <source>
        <dbReference type="ARBA" id="ARBA00001539"/>
    </source>
</evidence>
<dbReference type="Proteomes" id="UP000269044">
    <property type="component" value="Unassembled WGS sequence"/>
</dbReference>
<dbReference type="InterPro" id="IPR016040">
    <property type="entry name" value="NAD(P)-bd_dom"/>
</dbReference>
<feature type="domain" description="NAD(P)-binding" evidence="8">
    <location>
        <begin position="67"/>
        <end position="389"/>
    </location>
</feature>
<dbReference type="EMBL" id="RBRA01000078">
    <property type="protein sequence ID" value="RMQ26688.1"/>
    <property type="molecule type" value="Genomic_DNA"/>
</dbReference>
<dbReference type="Gene3D" id="3.90.25.10">
    <property type="entry name" value="UDP-galactose 4-epimerase, domain 1"/>
    <property type="match status" value="1"/>
</dbReference>
<dbReference type="SUPFAM" id="SSF51735">
    <property type="entry name" value="NAD(P)-binding Rossmann-fold domains"/>
    <property type="match status" value="1"/>
</dbReference>
<dbReference type="PANTHER" id="PTHR43000">
    <property type="entry name" value="DTDP-D-GLUCOSE 4,6-DEHYDRATASE-RELATED"/>
    <property type="match status" value="1"/>
</dbReference>
<dbReference type="InterPro" id="IPR036291">
    <property type="entry name" value="NAD(P)-bd_dom_sf"/>
</dbReference>
<evidence type="ECO:0000256" key="6">
    <source>
        <dbReference type="ARBA" id="ARBA00023239"/>
    </source>
</evidence>
<evidence type="ECO:0000256" key="4">
    <source>
        <dbReference type="ARBA" id="ARBA00011990"/>
    </source>
</evidence>
<evidence type="ECO:0000313" key="9">
    <source>
        <dbReference type="EMBL" id="RMQ26688.1"/>
    </source>
</evidence>
<evidence type="ECO:0000256" key="2">
    <source>
        <dbReference type="ARBA" id="ARBA00001911"/>
    </source>
</evidence>
<dbReference type="PROSITE" id="PS00061">
    <property type="entry name" value="ADH_SHORT"/>
    <property type="match status" value="1"/>
</dbReference>
<dbReference type="Gene3D" id="3.40.50.720">
    <property type="entry name" value="NAD(P)-binding Rossmann-like Domain"/>
    <property type="match status" value="1"/>
</dbReference>
<proteinExistence type="inferred from homology"/>
<sequence>MRPRLGEQGFKGSRATIAIGPIDSDRKSAEFYSFECSGLMTSSCHTRSSAMLHYFQNTQEGQFMRILVTGGAGFIGSALIRHLINNTEHDVLNFDKLTYAGNLESLQSIASNTRYEFVQADICDQAKVSAVLERFAPQAIMHLAAESHVDRSIDGPAEFVQTNIVGTYSLLEATRAYWLKLPDVERQAFRFHHISTDEVYGDLHGVDDLFTETTPYAPSSPYSASKAASDHLVRAWHRTYGLPVVVTNCSNNYGPFHFPEKLIPLVILNALAGKPLPVYGNGLQVRDWLYVEDHARALLKVVTEGDVGETYNIGGHNEQKNIDVVRGICSLLDELAPQHPDGVQHYSDLITYVVDRPGHDQRYAIDASKIDNELGWTPEETFESGLRKTVQWYLDNLDWCRRVQDGSYQGQRLGFTDPKDLIA</sequence>
<comment type="similarity">
    <text evidence="3 7">Belongs to the NAD(P)-dependent epimerase/dehydratase family. dTDP-glucose dehydratase subfamily.</text>
</comment>
<gene>
    <name evidence="9" type="ORF">ALQ08_04439</name>
</gene>
<comment type="catalytic activity">
    <reaction evidence="1 7">
        <text>dTDP-alpha-D-glucose = dTDP-4-dehydro-6-deoxy-alpha-D-glucose + H2O</text>
        <dbReference type="Rhea" id="RHEA:17221"/>
        <dbReference type="ChEBI" id="CHEBI:15377"/>
        <dbReference type="ChEBI" id="CHEBI:57477"/>
        <dbReference type="ChEBI" id="CHEBI:57649"/>
        <dbReference type="EC" id="4.2.1.46"/>
    </reaction>
</comment>
<dbReference type="EC" id="4.2.1.46" evidence="4 7"/>
<reference evidence="9 10" key="1">
    <citation type="submission" date="2018-08" db="EMBL/GenBank/DDBJ databases">
        <title>Recombination of ecologically and evolutionarily significant loci maintains genetic cohesion in the Pseudomonas syringae species complex.</title>
        <authorList>
            <person name="Dillon M."/>
            <person name="Thakur S."/>
            <person name="Almeida R.N.D."/>
            <person name="Weir B.S."/>
            <person name="Guttman D.S."/>
        </authorList>
    </citation>
    <scope>NUCLEOTIDE SEQUENCE [LARGE SCALE GENOMIC DNA]</scope>
    <source>
        <strain evidence="9 10">ICMP 13052</strain>
    </source>
</reference>
<evidence type="ECO:0000256" key="3">
    <source>
        <dbReference type="ARBA" id="ARBA00008178"/>
    </source>
</evidence>
<dbReference type="GO" id="GO:0009225">
    <property type="term" value="P:nucleotide-sugar metabolic process"/>
    <property type="evidence" value="ECO:0007669"/>
    <property type="project" value="InterPro"/>
</dbReference>
<name>A0A0P9QLH8_9PSED</name>
<dbReference type="Pfam" id="PF16363">
    <property type="entry name" value="GDP_Man_Dehyd"/>
    <property type="match status" value="1"/>
</dbReference>
<protein>
    <recommendedName>
        <fullName evidence="4 7">dTDP-glucose 4,6-dehydratase</fullName>
        <ecNumber evidence="4 7">4.2.1.46</ecNumber>
    </recommendedName>
</protein>
<accession>A0A0P9QLH8</accession>
<keyword evidence="6 7" id="KW-0456">Lyase</keyword>
<keyword evidence="5" id="KW-0520">NAD</keyword>
<comment type="caution">
    <text evidence="9">The sequence shown here is derived from an EMBL/GenBank/DDBJ whole genome shotgun (WGS) entry which is preliminary data.</text>
</comment>
<dbReference type="NCBIfam" id="TIGR01181">
    <property type="entry name" value="dTDP_gluc_dehyt"/>
    <property type="match status" value="1"/>
</dbReference>
<dbReference type="AlphaFoldDB" id="A0A0P9QLH8"/>
<dbReference type="GO" id="GO:0008460">
    <property type="term" value="F:dTDP-glucose 4,6-dehydratase activity"/>
    <property type="evidence" value="ECO:0007669"/>
    <property type="project" value="UniProtKB-EC"/>
</dbReference>
<dbReference type="InterPro" id="IPR005888">
    <property type="entry name" value="dTDP_Gluc_deHydtase"/>
</dbReference>
<comment type="cofactor">
    <cofactor evidence="2 7">
        <name>NAD(+)</name>
        <dbReference type="ChEBI" id="CHEBI:57540"/>
    </cofactor>
</comment>
<evidence type="ECO:0000256" key="5">
    <source>
        <dbReference type="ARBA" id="ARBA00023027"/>
    </source>
</evidence>
<organism evidence="9 10">
    <name type="scientific">Pseudomonas syringae pv. delphinii</name>
    <dbReference type="NCBI Taxonomy" id="192088"/>
    <lineage>
        <taxon>Bacteria</taxon>
        <taxon>Pseudomonadati</taxon>
        <taxon>Pseudomonadota</taxon>
        <taxon>Gammaproteobacteria</taxon>
        <taxon>Pseudomonadales</taxon>
        <taxon>Pseudomonadaceae</taxon>
        <taxon>Pseudomonas</taxon>
    </lineage>
</organism>
<evidence type="ECO:0000259" key="8">
    <source>
        <dbReference type="Pfam" id="PF16363"/>
    </source>
</evidence>
<evidence type="ECO:0000313" key="10">
    <source>
        <dbReference type="Proteomes" id="UP000269044"/>
    </source>
</evidence>
<dbReference type="InterPro" id="IPR020904">
    <property type="entry name" value="Sc_DH/Rdtase_CS"/>
</dbReference>